<dbReference type="AlphaFoldDB" id="A0A2N5W4P8"/>
<dbReference type="EMBL" id="PGCJ01000013">
    <property type="protein sequence ID" value="PLW57204.1"/>
    <property type="molecule type" value="Genomic_DNA"/>
</dbReference>
<reference evidence="1 2" key="1">
    <citation type="submission" date="2017-11" db="EMBL/GenBank/DDBJ databases">
        <title>De novo assembly and phasing of dikaryotic genomes from two isolates of Puccinia coronata f. sp. avenae, the causal agent of oat crown rust.</title>
        <authorList>
            <person name="Miller M.E."/>
            <person name="Zhang Y."/>
            <person name="Omidvar V."/>
            <person name="Sperschneider J."/>
            <person name="Schwessinger B."/>
            <person name="Raley C."/>
            <person name="Palmer J.M."/>
            <person name="Garnica D."/>
            <person name="Upadhyaya N."/>
            <person name="Rathjen J."/>
            <person name="Taylor J.M."/>
            <person name="Park R.F."/>
            <person name="Dodds P.N."/>
            <person name="Hirsch C.D."/>
            <person name="Kianian S.F."/>
            <person name="Figueroa M."/>
        </authorList>
    </citation>
    <scope>NUCLEOTIDE SEQUENCE [LARGE SCALE GENOMIC DNA]</scope>
    <source>
        <strain evidence="1">12NC29</strain>
    </source>
</reference>
<dbReference type="Proteomes" id="UP000235388">
    <property type="component" value="Unassembled WGS sequence"/>
</dbReference>
<evidence type="ECO:0000313" key="1">
    <source>
        <dbReference type="EMBL" id="PLW57204.1"/>
    </source>
</evidence>
<accession>A0A2N5W4P8</accession>
<proteinExistence type="predicted"/>
<sequence>MPVNFFKSLAADPSKQDQNGVLGLNNNKLAFLVQLMEEEAKQKHQLQLIIEELRRLWARVTTIKAGQMTCTLPEPTTQKNYAFTTAENTPKPPSPPTKADMIIAHPCGTIIHSREGTMSLKEVDPNIVVQNTNKVLETLNTTVRGEKVVLKAFRFLPSGDVSFYSQNHQHKDWLNKNKNEWSKKVCTDLESTPSTYSVLAHGILQSFNIDAAANKITLALDNSFLVDKIFKI</sequence>
<dbReference type="STRING" id="200324.A0A2N5W4P8"/>
<gene>
    <name evidence="1" type="ORF">PCANC_03082</name>
</gene>
<name>A0A2N5W4P8_9BASI</name>
<organism evidence="1 2">
    <name type="scientific">Puccinia coronata f. sp. avenae</name>
    <dbReference type="NCBI Taxonomy" id="200324"/>
    <lineage>
        <taxon>Eukaryota</taxon>
        <taxon>Fungi</taxon>
        <taxon>Dikarya</taxon>
        <taxon>Basidiomycota</taxon>
        <taxon>Pucciniomycotina</taxon>
        <taxon>Pucciniomycetes</taxon>
        <taxon>Pucciniales</taxon>
        <taxon>Pucciniaceae</taxon>
        <taxon>Puccinia</taxon>
    </lineage>
</organism>
<comment type="caution">
    <text evidence="1">The sequence shown here is derived from an EMBL/GenBank/DDBJ whole genome shotgun (WGS) entry which is preliminary data.</text>
</comment>
<protein>
    <submittedName>
        <fullName evidence="1">Uncharacterized protein</fullName>
    </submittedName>
</protein>
<dbReference type="OrthoDB" id="2506424at2759"/>
<keyword evidence="2" id="KW-1185">Reference proteome</keyword>
<evidence type="ECO:0000313" key="2">
    <source>
        <dbReference type="Proteomes" id="UP000235388"/>
    </source>
</evidence>